<evidence type="ECO:0000313" key="2">
    <source>
        <dbReference type="Proteomes" id="UP000051790"/>
    </source>
</evidence>
<dbReference type="Proteomes" id="UP000051790">
    <property type="component" value="Unassembled WGS sequence"/>
</dbReference>
<reference evidence="1 2" key="1">
    <citation type="journal article" date="2015" name="Genome Announc.">
        <title>Expanding the biotechnology potential of lactobacilli through comparative genomics of 213 strains and associated genera.</title>
        <authorList>
            <person name="Sun Z."/>
            <person name="Harris H.M."/>
            <person name="McCann A."/>
            <person name="Guo C."/>
            <person name="Argimon S."/>
            <person name="Zhang W."/>
            <person name="Yang X."/>
            <person name="Jeffery I.B."/>
            <person name="Cooney J.C."/>
            <person name="Kagawa T.F."/>
            <person name="Liu W."/>
            <person name="Song Y."/>
            <person name="Salvetti E."/>
            <person name="Wrobel A."/>
            <person name="Rasinkangas P."/>
            <person name="Parkhill J."/>
            <person name="Rea M.C."/>
            <person name="O'Sullivan O."/>
            <person name="Ritari J."/>
            <person name="Douillard F.P."/>
            <person name="Paul Ross R."/>
            <person name="Yang R."/>
            <person name="Briner A.E."/>
            <person name="Felis G.E."/>
            <person name="de Vos W.M."/>
            <person name="Barrangou R."/>
            <person name="Klaenhammer T.R."/>
            <person name="Caufield P.W."/>
            <person name="Cui Y."/>
            <person name="Zhang H."/>
            <person name="O'Toole P.W."/>
        </authorList>
    </citation>
    <scope>NUCLEOTIDE SEQUENCE [LARGE SCALE GENOMIC DNA]</scope>
    <source>
        <strain evidence="1 2">DSM 13343</strain>
    </source>
</reference>
<evidence type="ECO:0000313" key="1">
    <source>
        <dbReference type="EMBL" id="KRL40339.1"/>
    </source>
</evidence>
<organism evidence="1 2">
    <name type="scientific">Lacticaseibacillus manihotivorans DSM 13343 = JCM 12514</name>
    <dbReference type="NCBI Taxonomy" id="1423769"/>
    <lineage>
        <taxon>Bacteria</taxon>
        <taxon>Bacillati</taxon>
        <taxon>Bacillota</taxon>
        <taxon>Bacilli</taxon>
        <taxon>Lactobacillales</taxon>
        <taxon>Lactobacillaceae</taxon>
        <taxon>Lacticaseibacillus</taxon>
    </lineage>
</organism>
<dbReference type="AlphaFoldDB" id="A0A0R1QHB8"/>
<name>A0A0R1QHB8_9LACO</name>
<accession>A0A0R1QHB8</accession>
<sequence length="81" mass="9668">MKEVTMKDYSAIKRELKERKQVCHLIKSDFQAILDAYNTYDWQPVYETRLYQQYGGEYCLTLELITKHIAAASRQRLMIFA</sequence>
<dbReference type="EMBL" id="AZEU01000270">
    <property type="protein sequence ID" value="KRL40339.1"/>
    <property type="molecule type" value="Genomic_DNA"/>
</dbReference>
<dbReference type="PATRIC" id="fig|1423769.4.peg.2455"/>
<proteinExistence type="predicted"/>
<protein>
    <submittedName>
        <fullName evidence="1">Uncharacterized protein</fullName>
    </submittedName>
</protein>
<gene>
    <name evidence="1" type="ORF">FD01_GL002271</name>
</gene>
<keyword evidence="2" id="KW-1185">Reference proteome</keyword>
<dbReference type="RefSeq" id="WP_054720019.1">
    <property type="nucleotide sequence ID" value="NZ_AZEU01000270.1"/>
</dbReference>
<dbReference type="OrthoDB" id="9992583at2"/>
<comment type="caution">
    <text evidence="1">The sequence shown here is derived from an EMBL/GenBank/DDBJ whole genome shotgun (WGS) entry which is preliminary data.</text>
</comment>